<dbReference type="Proteomes" id="UP000255165">
    <property type="component" value="Unassembled WGS sequence"/>
</dbReference>
<accession>A0A370P0P9</accession>
<name>A0A370P0P9_9BURK</name>
<dbReference type="RefSeq" id="WP_115013255.1">
    <property type="nucleotide sequence ID" value="NZ_QKWJ01000003.1"/>
</dbReference>
<evidence type="ECO:0000313" key="2">
    <source>
        <dbReference type="EMBL" id="RDK11441.1"/>
    </source>
</evidence>
<dbReference type="InterPro" id="IPR000182">
    <property type="entry name" value="GNAT_dom"/>
</dbReference>
<evidence type="ECO:0000259" key="1">
    <source>
        <dbReference type="PROSITE" id="PS51186"/>
    </source>
</evidence>
<gene>
    <name evidence="2" type="ORF">DN412_03490</name>
</gene>
<dbReference type="GO" id="GO:0016747">
    <property type="term" value="F:acyltransferase activity, transferring groups other than amino-acyl groups"/>
    <property type="evidence" value="ECO:0007669"/>
    <property type="project" value="InterPro"/>
</dbReference>
<feature type="domain" description="N-acetyltransferase" evidence="1">
    <location>
        <begin position="1"/>
        <end position="132"/>
    </location>
</feature>
<evidence type="ECO:0000313" key="3">
    <source>
        <dbReference type="Proteomes" id="UP000255165"/>
    </source>
</evidence>
<keyword evidence="2" id="KW-0808">Transferase</keyword>
<dbReference type="InterPro" id="IPR016181">
    <property type="entry name" value="Acyl_CoA_acyltransferase"/>
</dbReference>
<dbReference type="Pfam" id="PF13508">
    <property type="entry name" value="Acetyltransf_7"/>
    <property type="match status" value="1"/>
</dbReference>
<organism evidence="2 3">
    <name type="scientific">Cupriavidus lacunae</name>
    <dbReference type="NCBI Taxonomy" id="2666307"/>
    <lineage>
        <taxon>Bacteria</taxon>
        <taxon>Pseudomonadati</taxon>
        <taxon>Pseudomonadota</taxon>
        <taxon>Betaproteobacteria</taxon>
        <taxon>Burkholderiales</taxon>
        <taxon>Burkholderiaceae</taxon>
        <taxon>Cupriavidus</taxon>
    </lineage>
</organism>
<dbReference type="EMBL" id="QKWJ01000003">
    <property type="protein sequence ID" value="RDK11441.1"/>
    <property type="molecule type" value="Genomic_DNA"/>
</dbReference>
<dbReference type="AlphaFoldDB" id="A0A370P0P9"/>
<keyword evidence="3" id="KW-1185">Reference proteome</keyword>
<reference evidence="2 3" key="1">
    <citation type="submission" date="2018-06" db="EMBL/GenBank/DDBJ databases">
        <authorList>
            <person name="Feng T."/>
            <person name="Jeon C.O."/>
        </authorList>
    </citation>
    <scope>NUCLEOTIDE SEQUENCE [LARGE SCALE GENOMIC DNA]</scope>
    <source>
        <strain evidence="2 3">S23</strain>
    </source>
</reference>
<dbReference type="PROSITE" id="PS51186">
    <property type="entry name" value="GNAT"/>
    <property type="match status" value="1"/>
</dbReference>
<proteinExistence type="predicted"/>
<dbReference type="SUPFAM" id="SSF55729">
    <property type="entry name" value="Acyl-CoA N-acyltransferases (Nat)"/>
    <property type="match status" value="1"/>
</dbReference>
<dbReference type="CDD" id="cd04301">
    <property type="entry name" value="NAT_SF"/>
    <property type="match status" value="1"/>
</dbReference>
<protein>
    <submittedName>
        <fullName evidence="2">GNAT family N-acetyltransferase</fullName>
    </submittedName>
</protein>
<dbReference type="Gene3D" id="3.40.630.30">
    <property type="match status" value="1"/>
</dbReference>
<comment type="caution">
    <text evidence="2">The sequence shown here is derived from an EMBL/GenBank/DDBJ whole genome shotgun (WGS) entry which is preliminary data.</text>
</comment>
<sequence>MRPHYATEKDWPEVEALLSASSLALDGMHEHLTQFLVVRDKAGLLGCAGIERYETTCVLLALAVVQRARSAGLGELLIAAIVADLRLQGVESIVLQTRSASGYFARLGFTQIDISELPQSVRPAQAFGRDRNDIGMLMQSAL</sequence>